<gene>
    <name evidence="1" type="ORF">EVAR_93439_1</name>
</gene>
<sequence length="145" mass="16408">MEVHNALFRRPRKAKSAQMSCESTGFGCYAATLKIKSRIVVIWAVWGRRRMSLKHSHFELMLQDHLEFAGYPTPPPNVLGPIGMVSTNILERNKLAAARGFARGHNNKFLHLAYRPIVLSIMIPIAIPCFPSKAKKQDLHTLIVY</sequence>
<keyword evidence="2" id="KW-1185">Reference proteome</keyword>
<dbReference type="AlphaFoldDB" id="A0A4C1TLT4"/>
<proteinExistence type="predicted"/>
<accession>A0A4C1TLT4</accession>
<name>A0A4C1TLT4_EUMVA</name>
<organism evidence="1 2">
    <name type="scientific">Eumeta variegata</name>
    <name type="common">Bagworm moth</name>
    <name type="synonym">Eumeta japonica</name>
    <dbReference type="NCBI Taxonomy" id="151549"/>
    <lineage>
        <taxon>Eukaryota</taxon>
        <taxon>Metazoa</taxon>
        <taxon>Ecdysozoa</taxon>
        <taxon>Arthropoda</taxon>
        <taxon>Hexapoda</taxon>
        <taxon>Insecta</taxon>
        <taxon>Pterygota</taxon>
        <taxon>Neoptera</taxon>
        <taxon>Endopterygota</taxon>
        <taxon>Lepidoptera</taxon>
        <taxon>Glossata</taxon>
        <taxon>Ditrysia</taxon>
        <taxon>Tineoidea</taxon>
        <taxon>Psychidae</taxon>
        <taxon>Oiketicinae</taxon>
        <taxon>Eumeta</taxon>
    </lineage>
</organism>
<dbReference type="Proteomes" id="UP000299102">
    <property type="component" value="Unassembled WGS sequence"/>
</dbReference>
<evidence type="ECO:0000313" key="1">
    <source>
        <dbReference type="EMBL" id="GBP14560.1"/>
    </source>
</evidence>
<comment type="caution">
    <text evidence="1">The sequence shown here is derived from an EMBL/GenBank/DDBJ whole genome shotgun (WGS) entry which is preliminary data.</text>
</comment>
<protein>
    <submittedName>
        <fullName evidence="1">Uncharacterized protein</fullName>
    </submittedName>
</protein>
<reference evidence="1 2" key="1">
    <citation type="journal article" date="2019" name="Commun. Biol.">
        <title>The bagworm genome reveals a unique fibroin gene that provides high tensile strength.</title>
        <authorList>
            <person name="Kono N."/>
            <person name="Nakamura H."/>
            <person name="Ohtoshi R."/>
            <person name="Tomita M."/>
            <person name="Numata K."/>
            <person name="Arakawa K."/>
        </authorList>
    </citation>
    <scope>NUCLEOTIDE SEQUENCE [LARGE SCALE GENOMIC DNA]</scope>
</reference>
<dbReference type="EMBL" id="BGZK01000065">
    <property type="protein sequence ID" value="GBP14560.1"/>
    <property type="molecule type" value="Genomic_DNA"/>
</dbReference>
<evidence type="ECO:0000313" key="2">
    <source>
        <dbReference type="Proteomes" id="UP000299102"/>
    </source>
</evidence>